<comment type="function">
    <text evidence="14">Required for disulfide bond formation in some periplasmic proteins. Acts by oxidizing the DsbA protein.</text>
</comment>
<evidence type="ECO:0000313" key="16">
    <source>
        <dbReference type="EMBL" id="ANB18603.1"/>
    </source>
</evidence>
<dbReference type="PANTHER" id="PTHR36570">
    <property type="entry name" value="DISULFIDE BOND FORMATION PROTEIN B"/>
    <property type="match status" value="1"/>
</dbReference>
<evidence type="ECO:0000256" key="6">
    <source>
        <dbReference type="ARBA" id="ARBA00022692"/>
    </source>
</evidence>
<dbReference type="HAMAP" id="MF_00286">
    <property type="entry name" value="DsbB"/>
    <property type="match status" value="1"/>
</dbReference>
<feature type="transmembrane region" description="Helical" evidence="15">
    <location>
        <begin position="44"/>
        <end position="62"/>
    </location>
</feature>
<dbReference type="KEGG" id="dko:I596_2602"/>
<keyword evidence="17" id="KW-1185">Reference proteome</keyword>
<dbReference type="InterPro" id="IPR023380">
    <property type="entry name" value="DsbB-like_sf"/>
</dbReference>
<dbReference type="Gene3D" id="1.20.1550.10">
    <property type="entry name" value="DsbB-like"/>
    <property type="match status" value="1"/>
</dbReference>
<evidence type="ECO:0000256" key="2">
    <source>
        <dbReference type="ARBA" id="ARBA00008823"/>
    </source>
</evidence>
<dbReference type="InterPro" id="IPR050183">
    <property type="entry name" value="DsbB"/>
</dbReference>
<keyword evidence="10 14" id="KW-0472">Membrane</keyword>
<proteinExistence type="inferred from homology"/>
<keyword evidence="8 14" id="KW-1133">Transmembrane helix</keyword>
<sequence length="172" mass="18913">MSLNPFRWPFRAQFAFGAFACIALLAYAYYEQFVMGEDPCPMCIFQRIAFIGMALFFLAGAIHGPRGGGRKVYAVLVAMAALVGTGIAIRHLWLQMNPPDPLLAGCGPGLAYMLDAFPLHDAIRKAFTGSGDCGQVSWRFLGITMPGWTLIWYVLLGAGAIFAGWRRRRPAF</sequence>
<dbReference type="Pfam" id="PF02600">
    <property type="entry name" value="DsbB"/>
    <property type="match status" value="1"/>
</dbReference>
<feature type="topological domain" description="Cytoplasmic" evidence="14">
    <location>
        <begin position="167"/>
        <end position="172"/>
    </location>
</feature>
<feature type="topological domain" description="Periplasmic" evidence="14">
    <location>
        <begin position="31"/>
        <end position="48"/>
    </location>
</feature>
<evidence type="ECO:0000256" key="12">
    <source>
        <dbReference type="ARBA" id="ARBA00023186"/>
    </source>
</evidence>
<dbReference type="STRING" id="1300342.I596_2602"/>
<dbReference type="PANTHER" id="PTHR36570:SF3">
    <property type="entry name" value="DISULFIDE BOND FORMATION PROTEIN B"/>
    <property type="match status" value="1"/>
</dbReference>
<dbReference type="NCBIfam" id="NF003354">
    <property type="entry name" value="PRK04388.1"/>
    <property type="match status" value="1"/>
</dbReference>
<evidence type="ECO:0000256" key="14">
    <source>
        <dbReference type="HAMAP-Rule" id="MF_00286"/>
    </source>
</evidence>
<keyword evidence="12 14" id="KW-0143">Chaperone</keyword>
<evidence type="ECO:0000256" key="13">
    <source>
        <dbReference type="ARBA" id="ARBA00023284"/>
    </source>
</evidence>
<evidence type="ECO:0000256" key="10">
    <source>
        <dbReference type="ARBA" id="ARBA00023136"/>
    </source>
</evidence>
<evidence type="ECO:0000256" key="9">
    <source>
        <dbReference type="ARBA" id="ARBA00023002"/>
    </source>
</evidence>
<comment type="similarity">
    <text evidence="2 14">Belongs to the DsbB family.</text>
</comment>
<dbReference type="Proteomes" id="UP000076830">
    <property type="component" value="Chromosome"/>
</dbReference>
<dbReference type="InterPro" id="IPR003752">
    <property type="entry name" value="DiS_bond_form_DsbB/BdbC"/>
</dbReference>
<keyword evidence="7 14" id="KW-0249">Electron transport</keyword>
<evidence type="ECO:0000256" key="3">
    <source>
        <dbReference type="ARBA" id="ARBA00022448"/>
    </source>
</evidence>
<evidence type="ECO:0000256" key="7">
    <source>
        <dbReference type="ARBA" id="ARBA00022982"/>
    </source>
</evidence>
<comment type="subcellular location">
    <subcellularLocation>
        <location evidence="1">Cell inner membrane</location>
        <topology evidence="1">Multi-pass membrane protein</topology>
    </subcellularLocation>
    <subcellularLocation>
        <location evidence="14">Cell membrane</location>
        <topology evidence="14">Multi-pass membrane protein</topology>
    </subcellularLocation>
</comment>
<dbReference type="InterPro" id="IPR022920">
    <property type="entry name" value="Disulphide_bond_form_DsbB"/>
</dbReference>
<dbReference type="GO" id="GO:0006457">
    <property type="term" value="P:protein folding"/>
    <property type="evidence" value="ECO:0007669"/>
    <property type="project" value="InterPro"/>
</dbReference>
<gene>
    <name evidence="14" type="primary">dsbB</name>
    <name evidence="16" type="ORF">I596_2602</name>
</gene>
<evidence type="ECO:0000256" key="1">
    <source>
        <dbReference type="ARBA" id="ARBA00004429"/>
    </source>
</evidence>
<keyword evidence="6 14" id="KW-0812">Transmembrane</keyword>
<feature type="disulfide bond" description="Redox-active" evidence="14">
    <location>
        <begin position="40"/>
        <end position="43"/>
    </location>
</feature>
<evidence type="ECO:0000256" key="15">
    <source>
        <dbReference type="SAM" id="Phobius"/>
    </source>
</evidence>
<dbReference type="GO" id="GO:0005886">
    <property type="term" value="C:plasma membrane"/>
    <property type="evidence" value="ECO:0007669"/>
    <property type="project" value="UniProtKB-SubCell"/>
</dbReference>
<evidence type="ECO:0000256" key="11">
    <source>
        <dbReference type="ARBA" id="ARBA00023157"/>
    </source>
</evidence>
<keyword evidence="4 14" id="KW-1003">Cell membrane</keyword>
<keyword evidence="13 14" id="KW-0676">Redox-active center</keyword>
<evidence type="ECO:0000313" key="17">
    <source>
        <dbReference type="Proteomes" id="UP000076830"/>
    </source>
</evidence>
<keyword evidence="5" id="KW-0997">Cell inner membrane</keyword>
<dbReference type="RefSeq" id="WP_067648278.1">
    <property type="nucleotide sequence ID" value="NZ_CP015249.1"/>
</dbReference>
<dbReference type="SUPFAM" id="SSF158442">
    <property type="entry name" value="DsbB-like"/>
    <property type="match status" value="1"/>
</dbReference>
<evidence type="ECO:0000256" key="8">
    <source>
        <dbReference type="ARBA" id="ARBA00022989"/>
    </source>
</evidence>
<keyword evidence="11 14" id="KW-1015">Disulfide bond</keyword>
<protein>
    <recommendedName>
        <fullName evidence="14">Disulfide bond formation protein B</fullName>
    </recommendedName>
    <alternativeName>
        <fullName evidence="14">Disulfide oxidoreductase</fullName>
    </alternativeName>
</protein>
<reference evidence="16 17" key="1">
    <citation type="submission" date="2016-04" db="EMBL/GenBank/DDBJ databases">
        <title>Complete genome sequence of Dokdonella koreensis DS-123T.</title>
        <authorList>
            <person name="Kim J.F."/>
            <person name="Lee H."/>
            <person name="Kwak M.-J."/>
        </authorList>
    </citation>
    <scope>NUCLEOTIDE SEQUENCE [LARGE SCALE GENOMIC DNA]</scope>
    <source>
        <strain evidence="16 17">DS-123</strain>
    </source>
</reference>
<dbReference type="GO" id="GO:0015035">
    <property type="term" value="F:protein-disulfide reductase activity"/>
    <property type="evidence" value="ECO:0007669"/>
    <property type="project" value="UniProtKB-UniRule"/>
</dbReference>
<evidence type="ECO:0000256" key="4">
    <source>
        <dbReference type="ARBA" id="ARBA00022475"/>
    </source>
</evidence>
<evidence type="ECO:0000256" key="5">
    <source>
        <dbReference type="ARBA" id="ARBA00022519"/>
    </source>
</evidence>
<feature type="topological domain" description="Cytoplasmic" evidence="14">
    <location>
        <begin position="1"/>
        <end position="13"/>
    </location>
</feature>
<feature type="transmembrane region" description="Helical" evidence="15">
    <location>
        <begin position="74"/>
        <end position="93"/>
    </location>
</feature>
<dbReference type="GO" id="GO:0009055">
    <property type="term" value="F:electron transfer activity"/>
    <property type="evidence" value="ECO:0007669"/>
    <property type="project" value="UniProtKB-UniRule"/>
</dbReference>
<keyword evidence="9 14" id="KW-0560">Oxidoreductase</keyword>
<dbReference type="OrthoDB" id="3711263at2"/>
<dbReference type="AlphaFoldDB" id="A0A160DXB7"/>
<keyword evidence="3 14" id="KW-0813">Transport</keyword>
<dbReference type="EMBL" id="CP015249">
    <property type="protein sequence ID" value="ANB18603.1"/>
    <property type="molecule type" value="Genomic_DNA"/>
</dbReference>
<comment type="caution">
    <text evidence="14">Lacks conserved residue(s) required for the propagation of feature annotation.</text>
</comment>
<accession>A0A160DXB7</accession>
<feature type="transmembrane region" description="Helical" evidence="15">
    <location>
        <begin position="147"/>
        <end position="165"/>
    </location>
</feature>
<name>A0A160DXB7_9GAMM</name>
<feature type="topological domain" description="Cytoplasmic" evidence="14">
    <location>
        <begin position="66"/>
        <end position="71"/>
    </location>
</feature>
<organism evidence="16 17">
    <name type="scientific">Dokdonella koreensis DS-123</name>
    <dbReference type="NCBI Taxonomy" id="1300342"/>
    <lineage>
        <taxon>Bacteria</taxon>
        <taxon>Pseudomonadati</taxon>
        <taxon>Pseudomonadota</taxon>
        <taxon>Gammaproteobacteria</taxon>
        <taxon>Lysobacterales</taxon>
        <taxon>Rhodanobacteraceae</taxon>
        <taxon>Dokdonella</taxon>
    </lineage>
</organism>